<name>A0A7W6S2J4_9PROT</name>
<evidence type="ECO:0000313" key="2">
    <source>
        <dbReference type="EMBL" id="MBB4287721.1"/>
    </source>
</evidence>
<sequence>MSRRRRPRPGRHLPPHDAAAATAARLMSAHGLEPDDLVMGSETVEGTVRATALDALWGTLAAVTGCCCIHRTTWDGAARIYHGRMPGPTIAVYLHVYLRRTVEAAVEEYRRTPEYRRKKNGKPRRRACEAFRHGMVARLQVALVRHFGRPDQAALDAAQASAEKAMGPMGNAAPPPAYRGRNDTAVRAGMRAGAGVALRDGLSGGTTGLIEGPGS</sequence>
<dbReference type="AlphaFoldDB" id="A0A7W6S2J4"/>
<feature type="domain" description="DUF7168" evidence="1">
    <location>
        <begin position="49"/>
        <end position="169"/>
    </location>
</feature>
<accession>A0A7W6S2J4</accession>
<evidence type="ECO:0000259" key="1">
    <source>
        <dbReference type="Pfam" id="PF23771"/>
    </source>
</evidence>
<evidence type="ECO:0000313" key="3">
    <source>
        <dbReference type="Proteomes" id="UP000555728"/>
    </source>
</evidence>
<gene>
    <name evidence="2" type="ORF">GGD88_003478</name>
</gene>
<dbReference type="EMBL" id="JACIGI010000049">
    <property type="protein sequence ID" value="MBB4287721.1"/>
    <property type="molecule type" value="Genomic_DNA"/>
</dbReference>
<dbReference type="RefSeq" id="WP_184437752.1">
    <property type="nucleotide sequence ID" value="NZ_JACIGI010000049.1"/>
</dbReference>
<keyword evidence="3" id="KW-1185">Reference proteome</keyword>
<reference evidence="2 3" key="1">
    <citation type="submission" date="2020-08" db="EMBL/GenBank/DDBJ databases">
        <title>Genome sequencing of Purple Non-Sulfur Bacteria from various extreme environments.</title>
        <authorList>
            <person name="Mayer M."/>
        </authorList>
    </citation>
    <scope>NUCLEOTIDE SEQUENCE [LARGE SCALE GENOMIC DNA]</scope>
    <source>
        <strain evidence="2 3">JA135</strain>
    </source>
</reference>
<protein>
    <recommendedName>
        <fullName evidence="1">DUF7168 domain-containing protein</fullName>
    </recommendedName>
</protein>
<organism evidence="2 3">
    <name type="scientific">Roseospira goensis</name>
    <dbReference type="NCBI Taxonomy" id="391922"/>
    <lineage>
        <taxon>Bacteria</taxon>
        <taxon>Pseudomonadati</taxon>
        <taxon>Pseudomonadota</taxon>
        <taxon>Alphaproteobacteria</taxon>
        <taxon>Rhodospirillales</taxon>
        <taxon>Rhodospirillaceae</taxon>
        <taxon>Roseospira</taxon>
    </lineage>
</organism>
<dbReference type="Pfam" id="PF23771">
    <property type="entry name" value="DUF7168"/>
    <property type="match status" value="1"/>
</dbReference>
<dbReference type="Proteomes" id="UP000555728">
    <property type="component" value="Unassembled WGS sequence"/>
</dbReference>
<comment type="caution">
    <text evidence="2">The sequence shown here is derived from an EMBL/GenBank/DDBJ whole genome shotgun (WGS) entry which is preliminary data.</text>
</comment>
<dbReference type="PROSITE" id="PS50007">
    <property type="entry name" value="PIPLC_X_DOMAIN"/>
    <property type="match status" value="1"/>
</dbReference>
<proteinExistence type="predicted"/>
<dbReference type="InterPro" id="IPR055592">
    <property type="entry name" value="DUF7168"/>
</dbReference>